<dbReference type="AlphaFoldDB" id="A0A1Y3ECA9"/>
<evidence type="ECO:0000256" key="1">
    <source>
        <dbReference type="PROSITE-ProRule" id="PRU00087"/>
    </source>
</evidence>
<evidence type="ECO:0000313" key="3">
    <source>
        <dbReference type="Proteomes" id="UP000243006"/>
    </source>
</evidence>
<proteinExistence type="predicted"/>
<dbReference type="InterPro" id="IPR017868">
    <property type="entry name" value="Filamin/ABP280_repeat-like"/>
</dbReference>
<evidence type="ECO:0000313" key="2">
    <source>
        <dbReference type="EMBL" id="OUC42763.1"/>
    </source>
</evidence>
<dbReference type="InterPro" id="IPR014756">
    <property type="entry name" value="Ig_E-set"/>
</dbReference>
<protein>
    <submittedName>
        <fullName evidence="2">Uncharacterized protein</fullName>
    </submittedName>
</protein>
<dbReference type="EMBL" id="LVZM01016791">
    <property type="protein sequence ID" value="OUC42763.1"/>
    <property type="molecule type" value="Genomic_DNA"/>
</dbReference>
<feature type="non-terminal residue" evidence="2">
    <location>
        <position position="51"/>
    </location>
</feature>
<name>A0A1Y3ECA9_9BILA</name>
<sequence length="51" mass="5682">MRLLRLHYVLTVMVDSEMTSKIRAFGPGLQGGVVNRPCKFTVETNGERCGL</sequence>
<reference evidence="2 3" key="1">
    <citation type="submission" date="2015-04" db="EMBL/GenBank/DDBJ databases">
        <title>Draft genome of the roundworm Trichinella nativa.</title>
        <authorList>
            <person name="Mitreva M."/>
        </authorList>
    </citation>
    <scope>NUCLEOTIDE SEQUENCE [LARGE SCALE GENOMIC DNA]</scope>
    <source>
        <strain evidence="2 3">ISS45</strain>
    </source>
</reference>
<organism evidence="2 3">
    <name type="scientific">Trichinella nativa</name>
    <dbReference type="NCBI Taxonomy" id="6335"/>
    <lineage>
        <taxon>Eukaryota</taxon>
        <taxon>Metazoa</taxon>
        <taxon>Ecdysozoa</taxon>
        <taxon>Nematoda</taxon>
        <taxon>Enoplea</taxon>
        <taxon>Dorylaimia</taxon>
        <taxon>Trichinellida</taxon>
        <taxon>Trichinellidae</taxon>
        <taxon>Trichinella</taxon>
    </lineage>
</organism>
<dbReference type="SUPFAM" id="SSF81296">
    <property type="entry name" value="E set domains"/>
    <property type="match status" value="1"/>
</dbReference>
<accession>A0A1Y3ECA9</accession>
<dbReference type="PROSITE" id="PS50194">
    <property type="entry name" value="FILAMIN_REPEAT"/>
    <property type="match status" value="1"/>
</dbReference>
<comment type="caution">
    <text evidence="2">The sequence shown here is derived from an EMBL/GenBank/DDBJ whole genome shotgun (WGS) entry which is preliminary data.</text>
</comment>
<dbReference type="Gene3D" id="2.60.40.10">
    <property type="entry name" value="Immunoglobulins"/>
    <property type="match status" value="1"/>
</dbReference>
<feature type="repeat" description="Filamin" evidence="1">
    <location>
        <begin position="14"/>
        <end position="51"/>
    </location>
</feature>
<dbReference type="InterPro" id="IPR013783">
    <property type="entry name" value="Ig-like_fold"/>
</dbReference>
<dbReference type="Proteomes" id="UP000243006">
    <property type="component" value="Unassembled WGS sequence"/>
</dbReference>
<gene>
    <name evidence="2" type="ORF">D917_10253</name>
</gene>